<feature type="transmembrane region" description="Helical" evidence="1">
    <location>
        <begin position="128"/>
        <end position="149"/>
    </location>
</feature>
<proteinExistence type="predicted"/>
<accession>A0AAD8ID28</accession>
<protein>
    <recommendedName>
        <fullName evidence="2">DUF4220 domain-containing protein</fullName>
    </recommendedName>
</protein>
<sequence>MLLGLFLQILLILAGPFRRIVSHKGLHFLLWSAYVLADVTAIFAVGIIASKQADYSNHYGNAHTNSILHTFWAPFLLAHLGGPDPITALSPEDNELWLRHFFSLFTQSISVAYVFYQSLTPNKLLVPSLLMFLCGIIKYAERACALYCASTKTFRDSILKEPDSISEKWDKYIPKEDAERRVRTDLKPLEVVQYGFLCFTNFKGLLVNLIFSYDLHTRSREFFLARSLDDAFRVVEVELNFLYDILFTKLPVVYHPIGFVCRAVSVGAIVTSLVRFHYVDKKHFKGFEVEITYSLLIGGIVLEVIAFFMLVFSDWTVVKLEGSPHINPNDQS</sequence>
<reference evidence="3" key="2">
    <citation type="submission" date="2023-05" db="EMBL/GenBank/DDBJ databases">
        <authorList>
            <person name="Schelkunov M.I."/>
        </authorList>
    </citation>
    <scope>NUCLEOTIDE SEQUENCE</scope>
    <source>
        <strain evidence="3">Hsosn_3</strain>
        <tissue evidence="3">Leaf</tissue>
    </source>
</reference>
<feature type="domain" description="DUF4220" evidence="2">
    <location>
        <begin position="31"/>
        <end position="324"/>
    </location>
</feature>
<keyword evidence="1" id="KW-1133">Transmembrane helix</keyword>
<evidence type="ECO:0000256" key="1">
    <source>
        <dbReference type="SAM" id="Phobius"/>
    </source>
</evidence>
<dbReference type="Pfam" id="PF13968">
    <property type="entry name" value="DUF4220"/>
    <property type="match status" value="1"/>
</dbReference>
<evidence type="ECO:0000259" key="2">
    <source>
        <dbReference type="Pfam" id="PF13968"/>
    </source>
</evidence>
<evidence type="ECO:0000313" key="4">
    <source>
        <dbReference type="Proteomes" id="UP001237642"/>
    </source>
</evidence>
<organism evidence="3 4">
    <name type="scientific">Heracleum sosnowskyi</name>
    <dbReference type="NCBI Taxonomy" id="360622"/>
    <lineage>
        <taxon>Eukaryota</taxon>
        <taxon>Viridiplantae</taxon>
        <taxon>Streptophyta</taxon>
        <taxon>Embryophyta</taxon>
        <taxon>Tracheophyta</taxon>
        <taxon>Spermatophyta</taxon>
        <taxon>Magnoliopsida</taxon>
        <taxon>eudicotyledons</taxon>
        <taxon>Gunneridae</taxon>
        <taxon>Pentapetalae</taxon>
        <taxon>asterids</taxon>
        <taxon>campanulids</taxon>
        <taxon>Apiales</taxon>
        <taxon>Apiaceae</taxon>
        <taxon>Apioideae</taxon>
        <taxon>apioid superclade</taxon>
        <taxon>Tordylieae</taxon>
        <taxon>Tordyliinae</taxon>
        <taxon>Heracleum</taxon>
    </lineage>
</organism>
<keyword evidence="1" id="KW-0812">Transmembrane</keyword>
<dbReference type="PANTHER" id="PTHR31325">
    <property type="entry name" value="OS01G0798800 PROTEIN-RELATED"/>
    <property type="match status" value="1"/>
</dbReference>
<reference evidence="3" key="1">
    <citation type="submission" date="2023-02" db="EMBL/GenBank/DDBJ databases">
        <title>Genome of toxic invasive species Heracleum sosnowskyi carries increased number of genes despite the absence of recent whole-genome duplications.</title>
        <authorList>
            <person name="Schelkunov M."/>
            <person name="Shtratnikova V."/>
            <person name="Makarenko M."/>
            <person name="Klepikova A."/>
            <person name="Omelchenko D."/>
            <person name="Novikova G."/>
            <person name="Obukhova E."/>
            <person name="Bogdanov V."/>
            <person name="Penin A."/>
            <person name="Logacheva M."/>
        </authorList>
    </citation>
    <scope>NUCLEOTIDE SEQUENCE</scope>
    <source>
        <strain evidence="3">Hsosn_3</strain>
        <tissue evidence="3">Leaf</tissue>
    </source>
</reference>
<feature type="transmembrane region" description="Helical" evidence="1">
    <location>
        <begin position="291"/>
        <end position="312"/>
    </location>
</feature>
<dbReference type="EMBL" id="JAUIZM010000005">
    <property type="protein sequence ID" value="KAK1382814.1"/>
    <property type="molecule type" value="Genomic_DNA"/>
</dbReference>
<gene>
    <name evidence="3" type="ORF">POM88_020549</name>
</gene>
<dbReference type="AlphaFoldDB" id="A0AAD8ID28"/>
<evidence type="ECO:0000313" key="3">
    <source>
        <dbReference type="EMBL" id="KAK1382814.1"/>
    </source>
</evidence>
<dbReference type="InterPro" id="IPR025315">
    <property type="entry name" value="DUF4220"/>
</dbReference>
<feature type="transmembrane region" description="Helical" evidence="1">
    <location>
        <begin position="28"/>
        <end position="49"/>
    </location>
</feature>
<name>A0AAD8ID28_9APIA</name>
<feature type="transmembrane region" description="Helical" evidence="1">
    <location>
        <begin position="191"/>
        <end position="213"/>
    </location>
</feature>
<keyword evidence="1" id="KW-0472">Membrane</keyword>
<dbReference type="Proteomes" id="UP001237642">
    <property type="component" value="Unassembled WGS sequence"/>
</dbReference>
<comment type="caution">
    <text evidence="3">The sequence shown here is derived from an EMBL/GenBank/DDBJ whole genome shotgun (WGS) entry which is preliminary data.</text>
</comment>
<feature type="transmembrane region" description="Helical" evidence="1">
    <location>
        <begin position="257"/>
        <end position="279"/>
    </location>
</feature>
<keyword evidence="4" id="KW-1185">Reference proteome</keyword>